<feature type="compositionally biased region" description="Acidic residues" evidence="1">
    <location>
        <begin position="120"/>
        <end position="130"/>
    </location>
</feature>
<dbReference type="KEGG" id="abaw:D5400_19250"/>
<dbReference type="RefSeq" id="WP_126011756.1">
    <property type="nucleotide sequence ID" value="NZ_CP032509.1"/>
</dbReference>
<keyword evidence="3" id="KW-1185">Reference proteome</keyword>
<protein>
    <recommendedName>
        <fullName evidence="4">Cell envelope integrity protein TolA</fullName>
    </recommendedName>
</protein>
<feature type="compositionally biased region" description="Pro residues" evidence="1">
    <location>
        <begin position="107"/>
        <end position="119"/>
    </location>
</feature>
<proteinExistence type="predicted"/>
<evidence type="ECO:0000256" key="1">
    <source>
        <dbReference type="SAM" id="MobiDB-lite"/>
    </source>
</evidence>
<dbReference type="OrthoDB" id="7161229at2"/>
<dbReference type="Gene3D" id="3.30.1150.10">
    <property type="match status" value="1"/>
</dbReference>
<evidence type="ECO:0000313" key="3">
    <source>
        <dbReference type="Proteomes" id="UP000268192"/>
    </source>
</evidence>
<name>A0A3S9B855_9HYPH</name>
<organism evidence="2 3">
    <name type="scientific">Georhizobium profundi</name>
    <dbReference type="NCBI Taxonomy" id="2341112"/>
    <lineage>
        <taxon>Bacteria</taxon>
        <taxon>Pseudomonadati</taxon>
        <taxon>Pseudomonadota</taxon>
        <taxon>Alphaproteobacteria</taxon>
        <taxon>Hyphomicrobiales</taxon>
        <taxon>Rhizobiaceae</taxon>
        <taxon>Georhizobium</taxon>
    </lineage>
</organism>
<accession>A0A3S9B855</accession>
<evidence type="ECO:0008006" key="4">
    <source>
        <dbReference type="Google" id="ProtNLM"/>
    </source>
</evidence>
<sequence>MKKSLATSTTVHVVLLSWGLLSLSGPERLDAGIMETLPVDIVPISELTQIQQGERTAPIAETSAPEPVETDAPEPDAQNVGNNTVDLDSAPTPQARPETVEEAAAPAPTPEPVPQPEPVPETEPEPEPVEPAEAPPPPEPEAPEPQPEPEIAALPEPAEAEAPEAEPLPEAPEAAAPAEPEVAALPENIPTPMSRPEPPRPQVAQQPEPAERPQETPPQQPQQAQQETTERESEFDADQIAALLNQQAPSGGGQRQAENQQAALGGQQTTGGESLSQSELDALRGQIQRCWNVVPGMADATDVRIRVGMRLAPDGTIQGQPSVSASGGSDMAQRTLSGSALRAVLRCAPYSLPAEKYETWSEVVVNFDPSQMF</sequence>
<dbReference type="EMBL" id="CP032509">
    <property type="protein sequence ID" value="AZN73142.1"/>
    <property type="molecule type" value="Genomic_DNA"/>
</dbReference>
<feature type="region of interest" description="Disordered" evidence="1">
    <location>
        <begin position="248"/>
        <end position="278"/>
    </location>
</feature>
<dbReference type="AlphaFoldDB" id="A0A3S9B855"/>
<dbReference type="Proteomes" id="UP000268192">
    <property type="component" value="Chromosome"/>
</dbReference>
<feature type="compositionally biased region" description="Low complexity" evidence="1">
    <location>
        <begin position="171"/>
        <end position="192"/>
    </location>
</feature>
<reference evidence="2 3" key="1">
    <citation type="submission" date="2018-09" db="EMBL/GenBank/DDBJ databases">
        <title>Marinorhizobium profundi gen. nov., sp. nov., isolated from a deep-sea sediment sample from the New Britain Trench and proposal of Marinorhizobiaceae fam. nov. in the order Rhizobiales of the class Alphaproteobacteria.</title>
        <authorList>
            <person name="Cao J."/>
        </authorList>
    </citation>
    <scope>NUCLEOTIDE SEQUENCE [LARGE SCALE GENOMIC DNA]</scope>
    <source>
        <strain evidence="2 3">WS11</strain>
    </source>
</reference>
<evidence type="ECO:0000313" key="2">
    <source>
        <dbReference type="EMBL" id="AZN73142.1"/>
    </source>
</evidence>
<feature type="compositionally biased region" description="Low complexity" evidence="1">
    <location>
        <begin position="260"/>
        <end position="272"/>
    </location>
</feature>
<gene>
    <name evidence="2" type="ORF">D5400_19250</name>
</gene>
<feature type="region of interest" description="Disordered" evidence="1">
    <location>
        <begin position="50"/>
        <end position="236"/>
    </location>
</feature>
<feature type="compositionally biased region" description="Pro residues" evidence="1">
    <location>
        <begin position="133"/>
        <end position="148"/>
    </location>
</feature>